<feature type="compositionally biased region" description="Polar residues" evidence="1">
    <location>
        <begin position="346"/>
        <end position="355"/>
    </location>
</feature>
<proteinExistence type="predicted"/>
<organism evidence="2 3">
    <name type="scientific">Heterodera trifolii</name>
    <dbReference type="NCBI Taxonomy" id="157864"/>
    <lineage>
        <taxon>Eukaryota</taxon>
        <taxon>Metazoa</taxon>
        <taxon>Ecdysozoa</taxon>
        <taxon>Nematoda</taxon>
        <taxon>Chromadorea</taxon>
        <taxon>Rhabditida</taxon>
        <taxon>Tylenchina</taxon>
        <taxon>Tylenchomorpha</taxon>
        <taxon>Tylenchoidea</taxon>
        <taxon>Heteroderidae</taxon>
        <taxon>Heteroderinae</taxon>
        <taxon>Heterodera</taxon>
    </lineage>
</organism>
<feature type="region of interest" description="Disordered" evidence="1">
    <location>
        <begin position="772"/>
        <end position="793"/>
    </location>
</feature>
<name>A0ABD2MA86_9BILA</name>
<feature type="region of interest" description="Disordered" evidence="1">
    <location>
        <begin position="1"/>
        <end position="200"/>
    </location>
</feature>
<comment type="caution">
    <text evidence="2">The sequence shown here is derived from an EMBL/GenBank/DDBJ whole genome shotgun (WGS) entry which is preliminary data.</text>
</comment>
<feature type="region of interest" description="Disordered" evidence="1">
    <location>
        <begin position="334"/>
        <end position="355"/>
    </location>
</feature>
<feature type="compositionally biased region" description="Polar residues" evidence="1">
    <location>
        <begin position="95"/>
        <end position="105"/>
    </location>
</feature>
<feature type="compositionally biased region" description="Polar residues" evidence="1">
    <location>
        <begin position="128"/>
        <end position="191"/>
    </location>
</feature>
<keyword evidence="3" id="KW-1185">Reference proteome</keyword>
<evidence type="ECO:0000256" key="1">
    <source>
        <dbReference type="SAM" id="MobiDB-lite"/>
    </source>
</evidence>
<feature type="compositionally biased region" description="Polar residues" evidence="1">
    <location>
        <begin position="371"/>
        <end position="387"/>
    </location>
</feature>
<gene>
    <name evidence="2" type="ORF">niasHT_005668</name>
</gene>
<dbReference type="EMBL" id="JBICBT010000092">
    <property type="protein sequence ID" value="KAL3123640.1"/>
    <property type="molecule type" value="Genomic_DNA"/>
</dbReference>
<sequence length="891" mass="97287">MTRGHRPASTTTSSSSAAATSSSSSSNNFQQQQTPRRGNKTLGWYLGDKLNGSSANEGDSSGGGGDISSNCNGQMAPQNRVGILQQQNRRRGSLADTTTAMNCSKPSVKMTDEQQQNNAKISKKHLQQQKQPVANSNCHRPRANSSSTNAGSKKTAETTSAQSNGSQPVTASNSANDSIKQSASMTPQQRNGKGPNGGKEDYWYYDEVSDGFYYEHNGTRGWRKRRPEWGTVEQMKGMTGTEHSPKRVTEQQQMVLIQQHLLQKQKALETKTSGASCVAVPSLLAPQQLSKFSAQHLPHEHLLSPNSANFKYYDPTTDGFYYEMASFDGWKRRQPQSGASAVDGTSPPQGTFSPPSSYCSPLLDANGDQFTKTTAQQQQCTSPGPNHQKQKAPHRKMQPPHYQAYQQPAPHLNSAELQEMILLAQQNQHHLRSASSSVPSCCCSQLSCCPTSAGNGTSACCCTNIAAMAAQLVLKQQQKLAEQMQSQPQNNFNDNNNNNGFLAESNKLSSTDNIRPLLDMETKLSLLDSLIMDGLNKPKMGPLVRPTQCQQLMNNSSVDSLKLPRNKWDHHQLGGIMPSPPPLLPSLQARNKNNERRSSNNLISGFTTNNGNTTTTAANANTALSIGSFEEPYEFYWSGDEAGSEVIPLSIANLQQNEQTMTEAKNEKQSVVVPPFTLSTGTTTAASVSSIEEDDADEYGMLDEYMANVEKQRKIAPIGSEANHLGNGSKKRPNTLKLSCPKPMSVINNGNIPNGLSAAYEPISPGEILRDDQQNFGNNNNDDRKKGSMADTGDVPYQFNVDKFISDILPQPTAQQQSLLYNSELSSNNRFFTPLAQQPLTADSPLFTPIVPSMGHYGVKDPWYYGKVNDISSAHPLQQPLMDSTNPWAYP</sequence>
<feature type="region of interest" description="Disordered" evidence="1">
    <location>
        <begin position="371"/>
        <end position="396"/>
    </location>
</feature>
<feature type="compositionally biased region" description="Polar residues" evidence="1">
    <location>
        <begin position="27"/>
        <end position="36"/>
    </location>
</feature>
<feature type="region of interest" description="Disordered" evidence="1">
    <location>
        <begin position="720"/>
        <end position="742"/>
    </location>
</feature>
<accession>A0ABD2MA86</accession>
<evidence type="ECO:0000313" key="3">
    <source>
        <dbReference type="Proteomes" id="UP001620626"/>
    </source>
</evidence>
<dbReference type="Proteomes" id="UP001620626">
    <property type="component" value="Unassembled WGS sequence"/>
</dbReference>
<protein>
    <submittedName>
        <fullName evidence="2">Uncharacterized protein</fullName>
    </submittedName>
</protein>
<evidence type="ECO:0000313" key="2">
    <source>
        <dbReference type="EMBL" id="KAL3123640.1"/>
    </source>
</evidence>
<feature type="compositionally biased region" description="Low complexity" evidence="1">
    <location>
        <begin position="8"/>
        <end position="26"/>
    </location>
</feature>
<reference evidence="2 3" key="1">
    <citation type="submission" date="2024-10" db="EMBL/GenBank/DDBJ databases">
        <authorList>
            <person name="Kim D."/>
        </authorList>
    </citation>
    <scope>NUCLEOTIDE SEQUENCE [LARGE SCALE GENOMIC DNA]</scope>
    <source>
        <strain evidence="2">BH-2024</strain>
    </source>
</reference>
<dbReference type="AlphaFoldDB" id="A0ABD2MA86"/>